<dbReference type="Proteomes" id="UP000216991">
    <property type="component" value="Unassembled WGS sequence"/>
</dbReference>
<sequence length="226" mass="25192">MIISHDRKTLFIGVPKNGSQTARAVLGQIGVDLVGEMGRHPTLPEAIRLAEEQFPGKSISPTAIYAFWRDPVERFCSAIEFHKRCLPNSLMQLFPERFVGIERHPRWFEPDPNAINLDMRAVIDSVPPLDILAALPPPLVPGVLRQPRGGNLSFYRLQSEWLDDPRVTVLPFADYEAGLREIVDWFGGDGVSVEIPQINAAAGPLCELSMYEAEAVRAYYAGDLQL</sequence>
<organism evidence="1 2">
    <name type="scientific">Sandarakinorhabdus cyanobacteriorum</name>
    <dbReference type="NCBI Taxonomy" id="1981098"/>
    <lineage>
        <taxon>Bacteria</taxon>
        <taxon>Pseudomonadati</taxon>
        <taxon>Pseudomonadota</taxon>
        <taxon>Alphaproteobacteria</taxon>
        <taxon>Sphingomonadales</taxon>
        <taxon>Sphingosinicellaceae</taxon>
        <taxon>Sandarakinorhabdus</taxon>
    </lineage>
</organism>
<name>A0A255YPS0_9SPHN</name>
<protein>
    <recommendedName>
        <fullName evidence="3">Sulfotransferase family protein</fullName>
    </recommendedName>
</protein>
<accession>A0A255YPS0</accession>
<reference evidence="1 2" key="1">
    <citation type="submission" date="2017-07" db="EMBL/GenBank/DDBJ databases">
        <title>Sandarakinorhabdus cyanobacteriorum sp. nov., a novel bacterium isolated from cyanobacterial aggregates in a eutrophic lake.</title>
        <authorList>
            <person name="Cai H."/>
        </authorList>
    </citation>
    <scope>NUCLEOTIDE SEQUENCE [LARGE SCALE GENOMIC DNA]</scope>
    <source>
        <strain evidence="1 2">TH057</strain>
    </source>
</reference>
<evidence type="ECO:0008006" key="3">
    <source>
        <dbReference type="Google" id="ProtNLM"/>
    </source>
</evidence>
<evidence type="ECO:0000313" key="2">
    <source>
        <dbReference type="Proteomes" id="UP000216991"/>
    </source>
</evidence>
<proteinExistence type="predicted"/>
<dbReference type="RefSeq" id="WP_094472957.1">
    <property type="nucleotide sequence ID" value="NZ_NOXT01000088.1"/>
</dbReference>
<comment type="caution">
    <text evidence="1">The sequence shown here is derived from an EMBL/GenBank/DDBJ whole genome shotgun (WGS) entry which is preliminary data.</text>
</comment>
<dbReference type="OrthoDB" id="1407035at2"/>
<dbReference type="AlphaFoldDB" id="A0A255YPS0"/>
<gene>
    <name evidence="1" type="ORF">CHU93_04485</name>
</gene>
<keyword evidence="2" id="KW-1185">Reference proteome</keyword>
<evidence type="ECO:0000313" key="1">
    <source>
        <dbReference type="EMBL" id="OYQ31226.1"/>
    </source>
</evidence>
<dbReference type="EMBL" id="NOXT01000088">
    <property type="protein sequence ID" value="OYQ31226.1"/>
    <property type="molecule type" value="Genomic_DNA"/>
</dbReference>